<evidence type="ECO:0000313" key="2">
    <source>
        <dbReference type="Proteomes" id="UP000257039"/>
    </source>
</evidence>
<sequence length="264" mass="30485">MCILVSFSDVATVYQRLGINQHSAGVQLVNFYRWKGTESVIDLGCGNGQLTALISEKTAEKVTGIDRSTKMVKVASSNYPHIHFSCADLEQLHPDAFNKYDVAFMNSVMHWFQKPQETLKKIKYLLNPNGHLLVQTPLKSWCPQLETIIQQVFNCKEFIPFAEAYNNPWFHLTSDQAYQHFFQKFGFNVTKSQVVTTTTHVSGNEQIWDAFMSGPAQAFFAQNNYSCQLPKDYEHHFKKQFSRITEQNQIDQLNYNRLMMSLFL</sequence>
<dbReference type="InterPro" id="IPR029063">
    <property type="entry name" value="SAM-dependent_MTases_sf"/>
</dbReference>
<reference evidence="1 2" key="1">
    <citation type="submission" date="2017-04" db="EMBL/GenBank/DDBJ databases">
        <title>Draft genome sequence of Zooshikella ganghwensis VG4 isolated from Red Sea sediments.</title>
        <authorList>
            <person name="Rehman Z."/>
            <person name="Alam I."/>
            <person name="Kamau A."/>
            <person name="Bajic V."/>
            <person name="Leiknes T."/>
        </authorList>
    </citation>
    <scope>NUCLEOTIDE SEQUENCE [LARGE SCALE GENOMIC DNA]</scope>
    <source>
        <strain evidence="1 2">VG4</strain>
    </source>
</reference>
<keyword evidence="2" id="KW-1185">Reference proteome</keyword>
<gene>
    <name evidence="1" type="ORF">B9G39_09585</name>
</gene>
<dbReference type="CDD" id="cd02440">
    <property type="entry name" value="AdoMet_MTases"/>
    <property type="match status" value="1"/>
</dbReference>
<dbReference type="GO" id="GO:0032259">
    <property type="term" value="P:methylation"/>
    <property type="evidence" value="ECO:0007669"/>
    <property type="project" value="UniProtKB-KW"/>
</dbReference>
<evidence type="ECO:0000313" key="1">
    <source>
        <dbReference type="EMBL" id="RDH43668.1"/>
    </source>
</evidence>
<dbReference type="Gene3D" id="3.40.50.150">
    <property type="entry name" value="Vaccinia Virus protein VP39"/>
    <property type="match status" value="1"/>
</dbReference>
<keyword evidence="1" id="KW-0808">Transferase</keyword>
<dbReference type="Proteomes" id="UP000257039">
    <property type="component" value="Unassembled WGS sequence"/>
</dbReference>
<dbReference type="AlphaFoldDB" id="A0A4P9VK49"/>
<keyword evidence="1" id="KW-0489">Methyltransferase</keyword>
<accession>A0A4P9VK49</accession>
<dbReference type="SUPFAM" id="SSF53335">
    <property type="entry name" value="S-adenosyl-L-methionine-dependent methyltransferases"/>
    <property type="match status" value="1"/>
</dbReference>
<organism evidence="1 2">
    <name type="scientific">Zooshikella ganghwensis</name>
    <dbReference type="NCBI Taxonomy" id="202772"/>
    <lineage>
        <taxon>Bacteria</taxon>
        <taxon>Pseudomonadati</taxon>
        <taxon>Pseudomonadota</taxon>
        <taxon>Gammaproteobacteria</taxon>
        <taxon>Oceanospirillales</taxon>
        <taxon>Zooshikellaceae</taxon>
        <taxon>Zooshikella</taxon>
    </lineage>
</organism>
<protein>
    <submittedName>
        <fullName evidence="1">Class I SAM-dependent methyltransferase</fullName>
    </submittedName>
</protein>
<dbReference type="Pfam" id="PF13489">
    <property type="entry name" value="Methyltransf_23"/>
    <property type="match status" value="1"/>
</dbReference>
<dbReference type="PANTHER" id="PTHR43861:SF1">
    <property type="entry name" value="TRANS-ACONITATE 2-METHYLTRANSFERASE"/>
    <property type="match status" value="1"/>
</dbReference>
<name>A0A4P9VK49_9GAMM</name>
<comment type="caution">
    <text evidence="1">The sequence shown here is derived from an EMBL/GenBank/DDBJ whole genome shotgun (WGS) entry which is preliminary data.</text>
</comment>
<proteinExistence type="predicted"/>
<dbReference type="PANTHER" id="PTHR43861">
    <property type="entry name" value="TRANS-ACONITATE 2-METHYLTRANSFERASE-RELATED"/>
    <property type="match status" value="1"/>
</dbReference>
<dbReference type="GO" id="GO:0008168">
    <property type="term" value="F:methyltransferase activity"/>
    <property type="evidence" value="ECO:0007669"/>
    <property type="project" value="UniProtKB-KW"/>
</dbReference>
<dbReference type="EMBL" id="NDXW01000001">
    <property type="protein sequence ID" value="RDH43668.1"/>
    <property type="molecule type" value="Genomic_DNA"/>
</dbReference>